<proteinExistence type="predicted"/>
<dbReference type="AlphaFoldDB" id="A0A642V0U5"/>
<accession>A0A642V0U5</accession>
<dbReference type="VEuPathDB" id="FungiDB:TRICI_004431"/>
<dbReference type="Proteomes" id="UP000761534">
    <property type="component" value="Unassembled WGS sequence"/>
</dbReference>
<evidence type="ECO:0000256" key="1">
    <source>
        <dbReference type="ARBA" id="ARBA00022593"/>
    </source>
</evidence>
<keyword evidence="6" id="KW-1185">Reference proteome</keyword>
<evidence type="ECO:0000256" key="3">
    <source>
        <dbReference type="ARBA" id="ARBA00023140"/>
    </source>
</evidence>
<dbReference type="GO" id="GO:0005778">
    <property type="term" value="C:peroxisomal membrane"/>
    <property type="evidence" value="ECO:0007669"/>
    <property type="project" value="UniProtKB-SubCell"/>
</dbReference>
<comment type="caution">
    <text evidence="5">The sequence shown here is derived from an EMBL/GenBank/DDBJ whole genome shotgun (WGS) entry which is preliminary data.</text>
</comment>
<dbReference type="PANTHER" id="PTHR12652">
    <property type="entry name" value="PEROXISOMAL BIOGENESIS FACTOR 11"/>
    <property type="match status" value="1"/>
</dbReference>
<dbReference type="OrthoDB" id="10005898at2759"/>
<evidence type="ECO:0000256" key="4">
    <source>
        <dbReference type="ARBA" id="ARBA00046271"/>
    </source>
</evidence>
<keyword evidence="3" id="KW-0576">Peroxisome</keyword>
<keyword evidence="2" id="KW-0472">Membrane</keyword>
<sequence>MSSSSKLEQLAVKLAQDGRLSEANKFIKGSADMNAALIGYPALLASAILRAVGGSSKLKLILVILSFKLKQKTGKSLPIRLNGLIALGNRLKTLYSHLSDIRTFIRLWGSLDYAEWAVSSLNNKNPDKVLRYVDYGQIVACMLYQVLENIAYVGSHGIIAMSTPVENRLWSVSCIMWAIHVQLDFIKFIRERQLRKKLEAEQGEKADADAIKLADKEWLRMVLVNCCYTPLSIHWSFETGFLPDFLVGAFGTFAVINKAVPKWKSLLGCK</sequence>
<name>A0A642V0U5_9ASCO</name>
<evidence type="ECO:0000313" key="5">
    <source>
        <dbReference type="EMBL" id="KAA8909596.1"/>
    </source>
</evidence>
<reference evidence="5" key="1">
    <citation type="journal article" date="2019" name="G3 (Bethesda)">
        <title>Genome Assemblies of Two Rare Opportunistic Yeast Pathogens: Diutina rugosa (syn. Candida rugosa) and Trichomonascus ciferrii (syn. Candida ciferrii).</title>
        <authorList>
            <person name="Mixao V."/>
            <person name="Saus E."/>
            <person name="Hansen A.P."/>
            <person name="Lass-Florl C."/>
            <person name="Gabaldon T."/>
        </authorList>
    </citation>
    <scope>NUCLEOTIDE SEQUENCE</scope>
    <source>
        <strain evidence="5">CBS 4856</strain>
    </source>
</reference>
<gene>
    <name evidence="5" type="ORF">TRICI_004431</name>
</gene>
<protein>
    <recommendedName>
        <fullName evidence="7">Peroxisomal membrane protein 11C</fullName>
    </recommendedName>
</protein>
<evidence type="ECO:0008006" key="7">
    <source>
        <dbReference type="Google" id="ProtNLM"/>
    </source>
</evidence>
<keyword evidence="1" id="KW-0962">Peroxisome biogenesis</keyword>
<evidence type="ECO:0000256" key="2">
    <source>
        <dbReference type="ARBA" id="ARBA00023136"/>
    </source>
</evidence>
<dbReference type="Pfam" id="PF05648">
    <property type="entry name" value="PEX11"/>
    <property type="match status" value="1"/>
</dbReference>
<organism evidence="5 6">
    <name type="scientific">Trichomonascus ciferrii</name>
    <dbReference type="NCBI Taxonomy" id="44093"/>
    <lineage>
        <taxon>Eukaryota</taxon>
        <taxon>Fungi</taxon>
        <taxon>Dikarya</taxon>
        <taxon>Ascomycota</taxon>
        <taxon>Saccharomycotina</taxon>
        <taxon>Dipodascomycetes</taxon>
        <taxon>Dipodascales</taxon>
        <taxon>Trichomonascaceae</taxon>
        <taxon>Trichomonascus</taxon>
        <taxon>Trichomonascus ciferrii complex</taxon>
    </lineage>
</organism>
<evidence type="ECO:0000313" key="6">
    <source>
        <dbReference type="Proteomes" id="UP000761534"/>
    </source>
</evidence>
<dbReference type="PANTHER" id="PTHR12652:SF25">
    <property type="entry name" value="MICROBODY (PEROXISOME) PROLIFERATION PROTEIN PEROXIN 11C (EUROFUNG)"/>
    <property type="match status" value="1"/>
</dbReference>
<dbReference type="InterPro" id="IPR008733">
    <property type="entry name" value="PEX11"/>
</dbReference>
<comment type="subcellular location">
    <subcellularLocation>
        <location evidence="4">Peroxisome membrane</location>
    </subcellularLocation>
</comment>
<dbReference type="GO" id="GO:0016559">
    <property type="term" value="P:peroxisome fission"/>
    <property type="evidence" value="ECO:0007669"/>
    <property type="project" value="InterPro"/>
</dbReference>
<dbReference type="EMBL" id="SWFS01000336">
    <property type="protein sequence ID" value="KAA8909596.1"/>
    <property type="molecule type" value="Genomic_DNA"/>
</dbReference>